<dbReference type="InterPro" id="IPR002347">
    <property type="entry name" value="SDR_fam"/>
</dbReference>
<sequence length="754" mass="81812">MPRLYDARLCNDAIRIDYDDPVTVIVGGTDGVGRALAAKMRRRLGRGRVLVLGPPCAPTVPSRYESDTESTTSKKAITDSDGHSSMMKPGLETDVEVEYVAYDASDLSNVREVCDRLVATLGKINFLVLTASTASRKGKEKEGTKARFEQDLVINYFSHFLCVSILINLVSAARRRNEDAQVLTVSGAAQKHVIPEEDFQFVRARQQYAEKIHRAHEEGRRTLPFLMDYQGMLIAATYNQVLVAWFAAKYPDIAFTYMYPESTIVATRLQSLILLILPRRVQNRIIQTISHPVNLDDSAELVLYALMDSSRRGLFFRNKWGDLDSRFTFPRVKSGETAFEASMARDLGNMLGQQMLGYSGSDFCVVKLHCTLRPMMNYAGATLTGMAGGGTPRLKSSRTNVARKPPAVSRAQKVAMLNTYATAVTAPILWVSAMMPLQAATAADYQNYADALYEYTSQMPPRTPVKRLEPHPRGTWRITVDNPSAATAGVPRSAVARLVLPSKLKSGPTPPSPAITSSRSSVPPTSPVLRPSSTPSRPGASPSKTPPVPDSPKSASTKADAANLTLTPGSESSDSSRSASQDMTVTSPHPIAEIPASTATPPVSLVATPSSRKNSGASSTICSPSRPSAAAALVATVAPTSWQPRNVPWSYIPGVSYSYRDCSDYSDTPPGSVAPLGRRTPTLILRSIRPPHHGTVSHCWEDEEQTDAEAEWGVCYPREAGREGECLAVSVAGPILVRTRFVKPGEATAVKFCF</sequence>
<feature type="region of interest" description="Disordered" evidence="2">
    <location>
        <begin position="501"/>
        <end position="624"/>
    </location>
</feature>
<comment type="caution">
    <text evidence="3">The sequence shown here is derived from an EMBL/GenBank/DDBJ whole genome shotgun (WGS) entry which is preliminary data.</text>
</comment>
<evidence type="ECO:0000313" key="3">
    <source>
        <dbReference type="EMBL" id="CAK5269108.1"/>
    </source>
</evidence>
<dbReference type="AlphaFoldDB" id="A0AAD2JYN7"/>
<evidence type="ECO:0008006" key="5">
    <source>
        <dbReference type="Google" id="ProtNLM"/>
    </source>
</evidence>
<evidence type="ECO:0000256" key="1">
    <source>
        <dbReference type="ARBA" id="ARBA00023002"/>
    </source>
</evidence>
<dbReference type="GO" id="GO:0016491">
    <property type="term" value="F:oxidoreductase activity"/>
    <property type="evidence" value="ECO:0007669"/>
    <property type="project" value="UniProtKB-KW"/>
</dbReference>
<feature type="compositionally biased region" description="Low complexity" evidence="2">
    <location>
        <begin position="570"/>
        <end position="580"/>
    </location>
</feature>
<name>A0AAD2JYN7_9AGAR</name>
<evidence type="ECO:0000256" key="2">
    <source>
        <dbReference type="SAM" id="MobiDB-lite"/>
    </source>
</evidence>
<dbReference type="PANTHER" id="PTHR47534:SF3">
    <property type="entry name" value="ALCOHOL DEHYDROGENASE-LIKE C-TERMINAL DOMAIN-CONTAINING PROTEIN"/>
    <property type="match status" value="1"/>
</dbReference>
<reference evidence="3" key="1">
    <citation type="submission" date="2023-11" db="EMBL/GenBank/DDBJ databases">
        <authorList>
            <person name="De Vega J J."/>
            <person name="De Vega J J."/>
        </authorList>
    </citation>
    <scope>NUCLEOTIDE SEQUENCE</scope>
</reference>
<gene>
    <name evidence="3" type="ORF">MYCIT1_LOCUS12596</name>
</gene>
<accession>A0AAD2JYN7</accession>
<feature type="compositionally biased region" description="Polar residues" evidence="2">
    <location>
        <begin position="597"/>
        <end position="624"/>
    </location>
</feature>
<organism evidence="3 4">
    <name type="scientific">Mycena citricolor</name>
    <dbReference type="NCBI Taxonomy" id="2018698"/>
    <lineage>
        <taxon>Eukaryota</taxon>
        <taxon>Fungi</taxon>
        <taxon>Dikarya</taxon>
        <taxon>Basidiomycota</taxon>
        <taxon>Agaricomycotina</taxon>
        <taxon>Agaricomycetes</taxon>
        <taxon>Agaricomycetidae</taxon>
        <taxon>Agaricales</taxon>
        <taxon>Marasmiineae</taxon>
        <taxon>Mycenaceae</taxon>
        <taxon>Mycena</taxon>
    </lineage>
</organism>
<dbReference type="InterPro" id="IPR052228">
    <property type="entry name" value="Sec_Metab_Biosynth_Oxidored"/>
</dbReference>
<dbReference type="EMBL" id="CAVNYO010000138">
    <property type="protein sequence ID" value="CAK5269108.1"/>
    <property type="molecule type" value="Genomic_DNA"/>
</dbReference>
<evidence type="ECO:0000313" key="4">
    <source>
        <dbReference type="Proteomes" id="UP001295794"/>
    </source>
</evidence>
<keyword evidence="4" id="KW-1185">Reference proteome</keyword>
<dbReference type="SUPFAM" id="SSF51735">
    <property type="entry name" value="NAD(P)-binding Rossmann-fold domains"/>
    <property type="match status" value="1"/>
</dbReference>
<feature type="compositionally biased region" description="Low complexity" evidence="2">
    <location>
        <begin position="516"/>
        <end position="538"/>
    </location>
</feature>
<keyword evidence="1" id="KW-0560">Oxidoreductase</keyword>
<dbReference type="Pfam" id="PF00106">
    <property type="entry name" value="adh_short"/>
    <property type="match status" value="1"/>
</dbReference>
<dbReference type="Proteomes" id="UP001295794">
    <property type="component" value="Unassembled WGS sequence"/>
</dbReference>
<dbReference type="PANTHER" id="PTHR47534">
    <property type="entry name" value="YALI0E05731P"/>
    <property type="match status" value="1"/>
</dbReference>
<feature type="region of interest" description="Disordered" evidence="2">
    <location>
        <begin position="461"/>
        <end position="489"/>
    </location>
</feature>
<proteinExistence type="predicted"/>
<dbReference type="Gene3D" id="3.40.50.720">
    <property type="entry name" value="NAD(P)-binding Rossmann-like Domain"/>
    <property type="match status" value="1"/>
</dbReference>
<protein>
    <recommendedName>
        <fullName evidence="5">Ketoreductase (KR) domain-containing protein</fullName>
    </recommendedName>
</protein>
<feature type="region of interest" description="Disordered" evidence="2">
    <location>
        <begin position="60"/>
        <end position="88"/>
    </location>
</feature>
<dbReference type="InterPro" id="IPR036291">
    <property type="entry name" value="NAD(P)-bd_dom_sf"/>
</dbReference>